<protein>
    <submittedName>
        <fullName evidence="1">Uncharacterized protein</fullName>
    </submittedName>
</protein>
<accession>A0A4S8M2K6</accession>
<organism evidence="1 2">
    <name type="scientific">Dendrothele bispora (strain CBS 962.96)</name>
    <dbReference type="NCBI Taxonomy" id="1314807"/>
    <lineage>
        <taxon>Eukaryota</taxon>
        <taxon>Fungi</taxon>
        <taxon>Dikarya</taxon>
        <taxon>Basidiomycota</taxon>
        <taxon>Agaricomycotina</taxon>
        <taxon>Agaricomycetes</taxon>
        <taxon>Agaricomycetidae</taxon>
        <taxon>Agaricales</taxon>
        <taxon>Agaricales incertae sedis</taxon>
        <taxon>Dendrothele</taxon>
    </lineage>
</organism>
<dbReference type="EMBL" id="ML179179">
    <property type="protein sequence ID" value="THU96346.1"/>
    <property type="molecule type" value="Genomic_DNA"/>
</dbReference>
<dbReference type="OrthoDB" id="2585251at2759"/>
<dbReference type="AlphaFoldDB" id="A0A4S8M2K6"/>
<keyword evidence="2" id="KW-1185">Reference proteome</keyword>
<evidence type="ECO:0000313" key="2">
    <source>
        <dbReference type="Proteomes" id="UP000297245"/>
    </source>
</evidence>
<sequence>MQLASHGMRGIPRNIPNIVPGGHSTARAIHIPSFTPVKPPSASGAAKRILSETRTFLTRFVGHLTAPGLQHPYVSQSMSQVVRGAAPGRMASIQQRMSFPVRNALARPVQPLFFPHAPTFVNRSVVQVGLGSARKFSTGRPLFQSIIENVPITGRAFYEADWELDMKASRSMMKRPVSKGKEKVRSKEMLKPKVTTVVPDCTVTSEPSLPEFDQFFAPVDTPSVMTYLLIPLAPTPTNRVPLPPDISPHAPLLPLQTLGSIHNSHELHSLRVSSLFARLDAANVWERGVNCYSYASRATLEGVCTILKVEFVGWTKAQVRGVIGESGTGWCVLEEVLIQRDEDEDDNLSDTSSILSGISGDCGSVGIGIQTPPEPSQTLVLPTLDFSSSF</sequence>
<evidence type="ECO:0000313" key="1">
    <source>
        <dbReference type="EMBL" id="THU96346.1"/>
    </source>
</evidence>
<gene>
    <name evidence="1" type="ORF">K435DRAFT_586701</name>
</gene>
<reference evidence="1 2" key="1">
    <citation type="journal article" date="2019" name="Nat. Ecol. Evol.">
        <title>Megaphylogeny resolves global patterns of mushroom evolution.</title>
        <authorList>
            <person name="Varga T."/>
            <person name="Krizsan K."/>
            <person name="Foldi C."/>
            <person name="Dima B."/>
            <person name="Sanchez-Garcia M."/>
            <person name="Sanchez-Ramirez S."/>
            <person name="Szollosi G.J."/>
            <person name="Szarkandi J.G."/>
            <person name="Papp V."/>
            <person name="Albert L."/>
            <person name="Andreopoulos W."/>
            <person name="Angelini C."/>
            <person name="Antonin V."/>
            <person name="Barry K.W."/>
            <person name="Bougher N.L."/>
            <person name="Buchanan P."/>
            <person name="Buyck B."/>
            <person name="Bense V."/>
            <person name="Catcheside P."/>
            <person name="Chovatia M."/>
            <person name="Cooper J."/>
            <person name="Damon W."/>
            <person name="Desjardin D."/>
            <person name="Finy P."/>
            <person name="Geml J."/>
            <person name="Haridas S."/>
            <person name="Hughes K."/>
            <person name="Justo A."/>
            <person name="Karasinski D."/>
            <person name="Kautmanova I."/>
            <person name="Kiss B."/>
            <person name="Kocsube S."/>
            <person name="Kotiranta H."/>
            <person name="LaButti K.M."/>
            <person name="Lechner B.E."/>
            <person name="Liimatainen K."/>
            <person name="Lipzen A."/>
            <person name="Lukacs Z."/>
            <person name="Mihaltcheva S."/>
            <person name="Morgado L.N."/>
            <person name="Niskanen T."/>
            <person name="Noordeloos M.E."/>
            <person name="Ohm R.A."/>
            <person name="Ortiz-Santana B."/>
            <person name="Ovrebo C."/>
            <person name="Racz N."/>
            <person name="Riley R."/>
            <person name="Savchenko A."/>
            <person name="Shiryaev A."/>
            <person name="Soop K."/>
            <person name="Spirin V."/>
            <person name="Szebenyi C."/>
            <person name="Tomsovsky M."/>
            <person name="Tulloss R.E."/>
            <person name="Uehling J."/>
            <person name="Grigoriev I.V."/>
            <person name="Vagvolgyi C."/>
            <person name="Papp T."/>
            <person name="Martin F.M."/>
            <person name="Miettinen O."/>
            <person name="Hibbett D.S."/>
            <person name="Nagy L.G."/>
        </authorList>
    </citation>
    <scope>NUCLEOTIDE SEQUENCE [LARGE SCALE GENOMIC DNA]</scope>
    <source>
        <strain evidence="1 2">CBS 962.96</strain>
    </source>
</reference>
<feature type="non-terminal residue" evidence="1">
    <location>
        <position position="390"/>
    </location>
</feature>
<dbReference type="Proteomes" id="UP000297245">
    <property type="component" value="Unassembled WGS sequence"/>
</dbReference>
<name>A0A4S8M2K6_DENBC</name>
<proteinExistence type="predicted"/>